<dbReference type="Gene3D" id="1.10.287.950">
    <property type="entry name" value="Methyl-accepting chemotaxis protein"/>
    <property type="match status" value="1"/>
</dbReference>
<feature type="region of interest" description="Disordered" evidence="4">
    <location>
        <begin position="19"/>
        <end position="45"/>
    </location>
</feature>
<dbReference type="PANTHER" id="PTHR32089:SF112">
    <property type="entry name" value="LYSOZYME-LIKE PROTEIN-RELATED"/>
    <property type="match status" value="1"/>
</dbReference>
<accession>A0A285TYF5</accession>
<feature type="domain" description="Methyl-accepting transducer" evidence="5">
    <location>
        <begin position="72"/>
        <end position="297"/>
    </location>
</feature>
<keyword evidence="7" id="KW-1185">Reference proteome</keyword>
<evidence type="ECO:0000256" key="1">
    <source>
        <dbReference type="ARBA" id="ARBA00023224"/>
    </source>
</evidence>
<gene>
    <name evidence="6" type="ORF">SAMN05421512_11837</name>
</gene>
<proteinExistence type="inferred from homology"/>
<dbReference type="SUPFAM" id="SSF58104">
    <property type="entry name" value="Methyl-accepting chemotaxis protein (MCP) signaling domain"/>
    <property type="match status" value="1"/>
</dbReference>
<keyword evidence="1 3" id="KW-0807">Transducer</keyword>
<dbReference type="Proteomes" id="UP000219331">
    <property type="component" value="Unassembled WGS sequence"/>
</dbReference>
<dbReference type="OrthoDB" id="2489132at2"/>
<name>A0A285TYF5_9HYPH</name>
<comment type="similarity">
    <text evidence="2">Belongs to the methyl-accepting chemotaxis (MCP) protein family.</text>
</comment>
<dbReference type="GO" id="GO:0007165">
    <property type="term" value="P:signal transduction"/>
    <property type="evidence" value="ECO:0007669"/>
    <property type="project" value="UniProtKB-KW"/>
</dbReference>
<dbReference type="RefSeq" id="WP_097176687.1">
    <property type="nucleotide sequence ID" value="NZ_OBML01000018.1"/>
</dbReference>
<dbReference type="PRINTS" id="PR00260">
    <property type="entry name" value="CHEMTRNSDUCR"/>
</dbReference>
<organism evidence="6 7">
    <name type="scientific">Stappia indica</name>
    <dbReference type="NCBI Taxonomy" id="538381"/>
    <lineage>
        <taxon>Bacteria</taxon>
        <taxon>Pseudomonadati</taxon>
        <taxon>Pseudomonadota</taxon>
        <taxon>Alphaproteobacteria</taxon>
        <taxon>Hyphomicrobiales</taxon>
        <taxon>Stappiaceae</taxon>
        <taxon>Stappia</taxon>
    </lineage>
</organism>
<dbReference type="Pfam" id="PF07238">
    <property type="entry name" value="PilZ"/>
    <property type="match status" value="1"/>
</dbReference>
<dbReference type="SMART" id="SM00283">
    <property type="entry name" value="MA"/>
    <property type="match status" value="1"/>
</dbReference>
<dbReference type="InterPro" id="IPR004089">
    <property type="entry name" value="MCPsignal_dom"/>
</dbReference>
<dbReference type="InterPro" id="IPR009875">
    <property type="entry name" value="PilZ_domain"/>
</dbReference>
<dbReference type="Pfam" id="PF00015">
    <property type="entry name" value="MCPsignal"/>
    <property type="match status" value="1"/>
</dbReference>
<dbReference type="PANTHER" id="PTHR32089">
    <property type="entry name" value="METHYL-ACCEPTING CHEMOTAXIS PROTEIN MCPB"/>
    <property type="match status" value="1"/>
</dbReference>
<dbReference type="InterPro" id="IPR004090">
    <property type="entry name" value="Chemotax_Me-accpt_rcpt"/>
</dbReference>
<evidence type="ECO:0000313" key="7">
    <source>
        <dbReference type="Proteomes" id="UP000219331"/>
    </source>
</evidence>
<dbReference type="GO" id="GO:0035438">
    <property type="term" value="F:cyclic-di-GMP binding"/>
    <property type="evidence" value="ECO:0007669"/>
    <property type="project" value="InterPro"/>
</dbReference>
<reference evidence="6 7" key="1">
    <citation type="submission" date="2017-08" db="EMBL/GenBank/DDBJ databases">
        <authorList>
            <person name="de Groot N.N."/>
        </authorList>
    </citation>
    <scope>NUCLEOTIDE SEQUENCE [LARGE SCALE GENOMIC DNA]</scope>
    <source>
        <strain evidence="6 7">USBA 352</strain>
    </source>
</reference>
<dbReference type="GO" id="GO:0004888">
    <property type="term" value="F:transmembrane signaling receptor activity"/>
    <property type="evidence" value="ECO:0007669"/>
    <property type="project" value="InterPro"/>
</dbReference>
<evidence type="ECO:0000256" key="3">
    <source>
        <dbReference type="PROSITE-ProRule" id="PRU00284"/>
    </source>
</evidence>
<dbReference type="SUPFAM" id="SSF141371">
    <property type="entry name" value="PilZ domain-like"/>
    <property type="match status" value="1"/>
</dbReference>
<dbReference type="STRING" id="538381.GCA_001696535_00661"/>
<evidence type="ECO:0000313" key="6">
    <source>
        <dbReference type="EMBL" id="SOC27465.1"/>
    </source>
</evidence>
<protein>
    <submittedName>
        <fullName evidence="6">Methyl-accepting chemotaxis sensory transducer</fullName>
    </submittedName>
</protein>
<sequence length="599" mass="64128">MRLFAASRRKTIEISDILKTETTSGQDKPGAPADGDKSSGASLSLARDQQTALTLDLIESDLRTAAGSIGTSAENLRARVGEQLLLLSDIRGHSQALHSETRHADETAQQLSASVEQLVAASNEIDGQVRNSSRLAEEAREVADTANTGIQELKSAIDDIANVVRLISDVAKQTNLLALNATIEAARAGEAGRGFAVVANEVKALSVETQNATDEIVANIARLQTSAEGSIRAVDRIIGVIGEILPSFAAVAEAVGQQMETSRSVGETARETADFVRAVTEKVSTIAQATDSAERTGEAAGEASRSMLALGNSLSGRFTMMIRQTAIGDRRRDDRLPAELTGTLTQAGRSFRIKTLDLSTGGALLVPQEGEARATSGPATVELSGLGRTNLQVVAASDLGMHCAFDKPDETFTARLADLLARVRGELAPSIERAQDGAHRVIEAMEAAISSGKLTLDALFDTNYQPISGTNPRQVSNRALTVLERILPPIQEDILTRAKGTGLVFCVAVDRNAYLPVHNAIYSQPQRPDDPAWNAANCRNRRIFDDRAGLSAARNTRPFLVQTYPRDMGNGTIIWMREVDAPITVSDRHWGGFRTAYKL</sequence>
<evidence type="ECO:0000259" key="5">
    <source>
        <dbReference type="PROSITE" id="PS50111"/>
    </source>
</evidence>
<evidence type="ECO:0000256" key="2">
    <source>
        <dbReference type="ARBA" id="ARBA00029447"/>
    </source>
</evidence>
<dbReference type="GO" id="GO:0016020">
    <property type="term" value="C:membrane"/>
    <property type="evidence" value="ECO:0007669"/>
    <property type="project" value="InterPro"/>
</dbReference>
<evidence type="ECO:0000256" key="4">
    <source>
        <dbReference type="SAM" id="MobiDB-lite"/>
    </source>
</evidence>
<dbReference type="PROSITE" id="PS50111">
    <property type="entry name" value="CHEMOTAXIS_TRANSDUC_2"/>
    <property type="match status" value="1"/>
</dbReference>
<dbReference type="EMBL" id="OBML01000018">
    <property type="protein sequence ID" value="SOC27465.1"/>
    <property type="molecule type" value="Genomic_DNA"/>
</dbReference>
<dbReference type="Gene3D" id="2.40.10.220">
    <property type="entry name" value="predicted glycosyltransferase like domains"/>
    <property type="match status" value="1"/>
</dbReference>
<dbReference type="AlphaFoldDB" id="A0A285TYF5"/>
<dbReference type="GO" id="GO:0006935">
    <property type="term" value="P:chemotaxis"/>
    <property type="evidence" value="ECO:0007669"/>
    <property type="project" value="InterPro"/>
</dbReference>